<keyword evidence="3 6" id="KW-0812">Transmembrane</keyword>
<dbReference type="InterPro" id="IPR050746">
    <property type="entry name" value="DAACS"/>
</dbReference>
<name>A0AAV4J7N1_9GAST</name>
<dbReference type="Proteomes" id="UP000762676">
    <property type="component" value="Unassembled WGS sequence"/>
</dbReference>
<sequence length="328" mass="34610">MVQEDGINMLGLVSFSLAMGVAINHLGEAGRPLKLFVEALASATLLIVNAVIWYSPIGILFLVAAQIVGLEDAGKSLEQLGLYMLTVIFGLVLHGFAVLPLIFFLLVRKNPYRFMLGVLQAMVTALGTSSSSATLPVTMRNLHENNGVDPRVISFVIPVGATINMDGTALYEAVATIFIGQMNGLDLSIGKVVTICLTATAAAIGAAGVPQAGLVTMVIVLESVGFPTTGVALVLAVDWMLDRFRTVVNVLGDAYGAGIVDHLSKSRTNSQGASDQMPLAHEEPVSTASANSELDHLSKPRTEGVASNENCRPSNSDSDTHQTSFCQR</sequence>
<accession>A0AAV4J7N1</accession>
<dbReference type="PRINTS" id="PR00173">
    <property type="entry name" value="EDTRNSPORT"/>
</dbReference>
<feature type="transmembrane region" description="Helical" evidence="6">
    <location>
        <begin position="114"/>
        <end position="135"/>
    </location>
</feature>
<evidence type="ECO:0000256" key="1">
    <source>
        <dbReference type="ARBA" id="ARBA00004141"/>
    </source>
</evidence>
<evidence type="ECO:0000256" key="7">
    <source>
        <dbReference type="SAM" id="MobiDB-lite"/>
    </source>
</evidence>
<feature type="transmembrane region" description="Helical" evidence="6">
    <location>
        <begin position="6"/>
        <end position="27"/>
    </location>
</feature>
<keyword evidence="4 6" id="KW-1133">Transmembrane helix</keyword>
<dbReference type="GO" id="GO:0015501">
    <property type="term" value="F:glutamate:sodium symporter activity"/>
    <property type="evidence" value="ECO:0007669"/>
    <property type="project" value="TreeGrafter"/>
</dbReference>
<dbReference type="AlphaFoldDB" id="A0AAV4J7N1"/>
<feature type="region of interest" description="Disordered" evidence="7">
    <location>
        <begin position="267"/>
        <end position="328"/>
    </location>
</feature>
<dbReference type="Gene3D" id="1.10.3860.10">
    <property type="entry name" value="Sodium:dicarboxylate symporter"/>
    <property type="match status" value="1"/>
</dbReference>
<feature type="transmembrane region" description="Helical" evidence="6">
    <location>
        <begin position="39"/>
        <end position="68"/>
    </location>
</feature>
<protein>
    <recommendedName>
        <fullName evidence="6">Amino acid transporter</fullName>
    </recommendedName>
</protein>
<evidence type="ECO:0000313" key="9">
    <source>
        <dbReference type="Proteomes" id="UP000762676"/>
    </source>
</evidence>
<dbReference type="GO" id="GO:0015175">
    <property type="term" value="F:neutral L-amino acid transmembrane transporter activity"/>
    <property type="evidence" value="ECO:0007669"/>
    <property type="project" value="TreeGrafter"/>
</dbReference>
<dbReference type="GO" id="GO:0005886">
    <property type="term" value="C:plasma membrane"/>
    <property type="evidence" value="ECO:0007669"/>
    <property type="project" value="TreeGrafter"/>
</dbReference>
<feature type="compositionally biased region" description="Basic and acidic residues" evidence="7">
    <location>
        <begin position="293"/>
        <end position="302"/>
    </location>
</feature>
<evidence type="ECO:0000256" key="2">
    <source>
        <dbReference type="ARBA" id="ARBA00022448"/>
    </source>
</evidence>
<feature type="transmembrane region" description="Helical" evidence="6">
    <location>
        <begin position="80"/>
        <end position="107"/>
    </location>
</feature>
<evidence type="ECO:0000256" key="3">
    <source>
        <dbReference type="ARBA" id="ARBA00022692"/>
    </source>
</evidence>
<evidence type="ECO:0000256" key="4">
    <source>
        <dbReference type="ARBA" id="ARBA00022989"/>
    </source>
</evidence>
<keyword evidence="9" id="KW-1185">Reference proteome</keyword>
<feature type="transmembrane region" description="Helical" evidence="6">
    <location>
        <begin position="155"/>
        <end position="180"/>
    </location>
</feature>
<evidence type="ECO:0000256" key="5">
    <source>
        <dbReference type="ARBA" id="ARBA00023136"/>
    </source>
</evidence>
<feature type="compositionally biased region" description="Polar residues" evidence="7">
    <location>
        <begin position="305"/>
        <end position="328"/>
    </location>
</feature>
<dbReference type="Pfam" id="PF00375">
    <property type="entry name" value="SDF"/>
    <property type="match status" value="1"/>
</dbReference>
<organism evidence="8 9">
    <name type="scientific">Elysia marginata</name>
    <dbReference type="NCBI Taxonomy" id="1093978"/>
    <lineage>
        <taxon>Eukaryota</taxon>
        <taxon>Metazoa</taxon>
        <taxon>Spiralia</taxon>
        <taxon>Lophotrochozoa</taxon>
        <taxon>Mollusca</taxon>
        <taxon>Gastropoda</taxon>
        <taxon>Heterobranchia</taxon>
        <taxon>Euthyneura</taxon>
        <taxon>Panpulmonata</taxon>
        <taxon>Sacoglossa</taxon>
        <taxon>Placobranchoidea</taxon>
        <taxon>Plakobranchidae</taxon>
        <taxon>Elysia</taxon>
    </lineage>
</organism>
<dbReference type="InterPro" id="IPR001991">
    <property type="entry name" value="Na-dicarboxylate_symporter"/>
</dbReference>
<gene>
    <name evidence="8" type="ORF">ElyMa_001506300</name>
</gene>
<keyword evidence="6" id="KW-0769">Symport</keyword>
<evidence type="ECO:0000256" key="6">
    <source>
        <dbReference type="RuleBase" id="RU361216"/>
    </source>
</evidence>
<comment type="subcellular location">
    <subcellularLocation>
        <location evidence="1 6">Membrane</location>
        <topology evidence="1 6">Multi-pass membrane protein</topology>
    </subcellularLocation>
</comment>
<feature type="transmembrane region" description="Helical" evidence="6">
    <location>
        <begin position="215"/>
        <end position="237"/>
    </location>
</feature>
<comment type="caution">
    <text evidence="8">The sequence shown here is derived from an EMBL/GenBank/DDBJ whole genome shotgun (WGS) entry which is preliminary data.</text>
</comment>
<keyword evidence="2 6" id="KW-0813">Transport</keyword>
<dbReference type="SUPFAM" id="SSF118215">
    <property type="entry name" value="Proton glutamate symport protein"/>
    <property type="match status" value="1"/>
</dbReference>
<reference evidence="8 9" key="1">
    <citation type="journal article" date="2021" name="Elife">
        <title>Chloroplast acquisition without the gene transfer in kleptoplastic sea slugs, Plakobranchus ocellatus.</title>
        <authorList>
            <person name="Maeda T."/>
            <person name="Takahashi S."/>
            <person name="Yoshida T."/>
            <person name="Shimamura S."/>
            <person name="Takaki Y."/>
            <person name="Nagai Y."/>
            <person name="Toyoda A."/>
            <person name="Suzuki Y."/>
            <person name="Arimoto A."/>
            <person name="Ishii H."/>
            <person name="Satoh N."/>
            <person name="Nishiyama T."/>
            <person name="Hasebe M."/>
            <person name="Maruyama T."/>
            <person name="Minagawa J."/>
            <person name="Obokata J."/>
            <person name="Shigenobu S."/>
        </authorList>
    </citation>
    <scope>NUCLEOTIDE SEQUENCE [LARGE SCALE GENOMIC DNA]</scope>
</reference>
<evidence type="ECO:0000313" key="8">
    <source>
        <dbReference type="EMBL" id="GFS17840.1"/>
    </source>
</evidence>
<feature type="transmembrane region" description="Helical" evidence="6">
    <location>
        <begin position="192"/>
        <end position="209"/>
    </location>
</feature>
<comment type="similarity">
    <text evidence="6">Belongs to the dicarboxylate/amino acid:cation symporter (DAACS) (TC 2.A.23) family.</text>
</comment>
<proteinExistence type="inferred from homology"/>
<dbReference type="PANTHER" id="PTHR11958">
    <property type="entry name" value="SODIUM/DICARBOXYLATE SYMPORTER-RELATED"/>
    <property type="match status" value="1"/>
</dbReference>
<dbReference type="EMBL" id="BMAT01002973">
    <property type="protein sequence ID" value="GFS17840.1"/>
    <property type="molecule type" value="Genomic_DNA"/>
</dbReference>
<dbReference type="InterPro" id="IPR036458">
    <property type="entry name" value="Na:dicarbo_symporter_sf"/>
</dbReference>
<dbReference type="GO" id="GO:0005313">
    <property type="term" value="F:L-glutamate transmembrane transporter activity"/>
    <property type="evidence" value="ECO:0007669"/>
    <property type="project" value="TreeGrafter"/>
</dbReference>
<dbReference type="PANTHER" id="PTHR11958:SF63">
    <property type="entry name" value="AMINO ACID TRANSPORTER"/>
    <property type="match status" value="1"/>
</dbReference>
<keyword evidence="5 6" id="KW-0472">Membrane</keyword>